<proteinExistence type="predicted"/>
<gene>
    <name evidence="2" type="ORF">GA0070214_113158</name>
</gene>
<dbReference type="SUPFAM" id="SSF53448">
    <property type="entry name" value="Nucleotide-diphospho-sugar transferases"/>
    <property type="match status" value="1"/>
</dbReference>
<sequence length="321" mass="34750">MPDVSVVIPTTGRPSVAEAVRSARAQRAVSVRVVVVCDLADVPATVRDLRGEVDEVVCTGGGRRGSYARNLGVAHAAPGSHVAFLDDDDAWLPGKLAAQVPVLERLAAEGRRPVVSSRIVQRKAGGEPLPTAAPATLIADGALPEDYLFRRRRLGIGRQSLPTSTLLTTGELAAACRWDETLPRHQDWDWLVRVARLPGARITQVPEATAVYTVGSPGSISAGADWRTSWAWARRWEGVWARETFADFIAAQTLRYALQARDWEGVREMVRAIRRNSAPSVPNAALAALGMVPRATLERVAMRRSRTATEVAVPRQPDGSH</sequence>
<dbReference type="InterPro" id="IPR029044">
    <property type="entry name" value="Nucleotide-diphossugar_trans"/>
</dbReference>
<dbReference type="EMBL" id="FMCS01000013">
    <property type="protein sequence ID" value="SCF30978.1"/>
    <property type="molecule type" value="Genomic_DNA"/>
</dbReference>
<dbReference type="Gene3D" id="3.90.550.10">
    <property type="entry name" value="Spore Coat Polysaccharide Biosynthesis Protein SpsA, Chain A"/>
    <property type="match status" value="1"/>
</dbReference>
<evidence type="ECO:0000313" key="2">
    <source>
        <dbReference type="EMBL" id="SCF30978.1"/>
    </source>
</evidence>
<organism evidence="2 3">
    <name type="scientific">Micromonospora chaiyaphumensis</name>
    <dbReference type="NCBI Taxonomy" id="307119"/>
    <lineage>
        <taxon>Bacteria</taxon>
        <taxon>Bacillati</taxon>
        <taxon>Actinomycetota</taxon>
        <taxon>Actinomycetes</taxon>
        <taxon>Micromonosporales</taxon>
        <taxon>Micromonosporaceae</taxon>
        <taxon>Micromonospora</taxon>
    </lineage>
</organism>
<dbReference type="CDD" id="cd00761">
    <property type="entry name" value="Glyco_tranf_GTA_type"/>
    <property type="match status" value="1"/>
</dbReference>
<dbReference type="Pfam" id="PF00535">
    <property type="entry name" value="Glycos_transf_2"/>
    <property type="match status" value="1"/>
</dbReference>
<evidence type="ECO:0000313" key="3">
    <source>
        <dbReference type="Proteomes" id="UP000199629"/>
    </source>
</evidence>
<dbReference type="InterPro" id="IPR001173">
    <property type="entry name" value="Glyco_trans_2-like"/>
</dbReference>
<protein>
    <submittedName>
        <fullName evidence="2">Glycosyltransferase involved in cell wall bisynthesis</fullName>
    </submittedName>
</protein>
<dbReference type="Proteomes" id="UP000199629">
    <property type="component" value="Unassembled WGS sequence"/>
</dbReference>
<dbReference type="RefSeq" id="WP_167364348.1">
    <property type="nucleotide sequence ID" value="NZ_FMCS01000013.1"/>
</dbReference>
<keyword evidence="2" id="KW-0808">Transferase</keyword>
<keyword evidence="3" id="KW-1185">Reference proteome</keyword>
<name>A0A1C4ZDF3_9ACTN</name>
<evidence type="ECO:0000259" key="1">
    <source>
        <dbReference type="Pfam" id="PF00535"/>
    </source>
</evidence>
<dbReference type="AlphaFoldDB" id="A0A1C4ZDF3"/>
<reference evidence="3" key="1">
    <citation type="submission" date="2016-06" db="EMBL/GenBank/DDBJ databases">
        <authorList>
            <person name="Varghese N."/>
            <person name="Submissions Spin"/>
        </authorList>
    </citation>
    <scope>NUCLEOTIDE SEQUENCE [LARGE SCALE GENOMIC DNA]</scope>
    <source>
        <strain evidence="3">DSM 45246</strain>
    </source>
</reference>
<dbReference type="GO" id="GO:0016740">
    <property type="term" value="F:transferase activity"/>
    <property type="evidence" value="ECO:0007669"/>
    <property type="project" value="UniProtKB-KW"/>
</dbReference>
<accession>A0A1C4ZDF3</accession>
<feature type="domain" description="Glycosyltransferase 2-like" evidence="1">
    <location>
        <begin position="5"/>
        <end position="106"/>
    </location>
</feature>